<evidence type="ECO:0000313" key="1">
    <source>
        <dbReference type="EMBL" id="GMT07922.1"/>
    </source>
</evidence>
<proteinExistence type="predicted"/>
<dbReference type="AlphaFoldDB" id="A0AAV5UMW6"/>
<dbReference type="Proteomes" id="UP001432027">
    <property type="component" value="Unassembled WGS sequence"/>
</dbReference>
<dbReference type="InterPro" id="IPR004245">
    <property type="entry name" value="DUF229"/>
</dbReference>
<keyword evidence="2" id="KW-1185">Reference proteome</keyword>
<sequence length="77" mass="8997">RTHRFLKRELGAVEILHLNKIGENSRPNGMAFLFGKLIANIKRGMFDLPIIPADWTRKEYCATYLDDKGFILKQFEE</sequence>
<protein>
    <submittedName>
        <fullName evidence="1">Uncharacterized protein</fullName>
    </submittedName>
</protein>
<comment type="caution">
    <text evidence="1">The sequence shown here is derived from an EMBL/GenBank/DDBJ whole genome shotgun (WGS) entry which is preliminary data.</text>
</comment>
<organism evidence="1 2">
    <name type="scientific">Pristionchus entomophagus</name>
    <dbReference type="NCBI Taxonomy" id="358040"/>
    <lineage>
        <taxon>Eukaryota</taxon>
        <taxon>Metazoa</taxon>
        <taxon>Ecdysozoa</taxon>
        <taxon>Nematoda</taxon>
        <taxon>Chromadorea</taxon>
        <taxon>Rhabditida</taxon>
        <taxon>Rhabditina</taxon>
        <taxon>Diplogasteromorpha</taxon>
        <taxon>Diplogasteroidea</taxon>
        <taxon>Neodiplogasteridae</taxon>
        <taxon>Pristionchus</taxon>
    </lineage>
</organism>
<dbReference type="EMBL" id="BTSX01000006">
    <property type="protein sequence ID" value="GMT07922.1"/>
    <property type="molecule type" value="Genomic_DNA"/>
</dbReference>
<evidence type="ECO:0000313" key="2">
    <source>
        <dbReference type="Proteomes" id="UP001432027"/>
    </source>
</evidence>
<accession>A0AAV5UMW6</accession>
<gene>
    <name evidence="1" type="ORF">PENTCL1PPCAC_30096</name>
</gene>
<dbReference type="PANTHER" id="PTHR10974">
    <property type="entry name" value="FI08016P-RELATED"/>
    <property type="match status" value="1"/>
</dbReference>
<name>A0AAV5UMW6_9BILA</name>
<dbReference type="GO" id="GO:0005615">
    <property type="term" value="C:extracellular space"/>
    <property type="evidence" value="ECO:0007669"/>
    <property type="project" value="TreeGrafter"/>
</dbReference>
<feature type="non-terminal residue" evidence="1">
    <location>
        <position position="77"/>
    </location>
</feature>
<reference evidence="1" key="1">
    <citation type="submission" date="2023-10" db="EMBL/GenBank/DDBJ databases">
        <title>Genome assembly of Pristionchus species.</title>
        <authorList>
            <person name="Yoshida K."/>
            <person name="Sommer R.J."/>
        </authorList>
    </citation>
    <scope>NUCLEOTIDE SEQUENCE</scope>
    <source>
        <strain evidence="1">RS0144</strain>
    </source>
</reference>
<dbReference type="PANTHER" id="PTHR10974:SF75">
    <property type="entry name" value="SULFATASE DOMAIN-CONTAINING PROTEIN"/>
    <property type="match status" value="1"/>
</dbReference>
<feature type="non-terminal residue" evidence="1">
    <location>
        <position position="1"/>
    </location>
</feature>
<dbReference type="Pfam" id="PF02995">
    <property type="entry name" value="DUF229"/>
    <property type="match status" value="1"/>
</dbReference>